<evidence type="ECO:0000313" key="2">
    <source>
        <dbReference type="Proteomes" id="UP000422108"/>
    </source>
</evidence>
<reference evidence="1 2" key="1">
    <citation type="submission" date="2019-11" db="EMBL/GenBank/DDBJ databases">
        <title>Comparative genomics of hydrocarbon-degrading Desulfosarcina strains.</title>
        <authorList>
            <person name="Watanabe M."/>
            <person name="Kojima H."/>
            <person name="Fukui M."/>
        </authorList>
    </citation>
    <scope>NUCLEOTIDE SEQUENCE [LARGE SCALE GENOMIC DNA]</scope>
    <source>
        <strain evidence="2">oXyS1</strain>
    </source>
</reference>
<dbReference type="PANTHER" id="PTHR38471:SF2">
    <property type="entry name" value="FOUR HELIX BUNDLE PROTEIN"/>
    <property type="match status" value="1"/>
</dbReference>
<dbReference type="InterPro" id="IPR012657">
    <property type="entry name" value="23S_rRNA-intervening_sequence"/>
</dbReference>
<evidence type="ECO:0000313" key="1">
    <source>
        <dbReference type="EMBL" id="BBO88599.1"/>
    </source>
</evidence>
<protein>
    <submittedName>
        <fullName evidence="1">Four helix bundle protein</fullName>
    </submittedName>
</protein>
<dbReference type="Pfam" id="PF05635">
    <property type="entry name" value="23S_rRNA_IVP"/>
    <property type="match status" value="1"/>
</dbReference>
<dbReference type="Proteomes" id="UP000422108">
    <property type="component" value="Chromosome"/>
</dbReference>
<dbReference type="NCBIfam" id="TIGR02436">
    <property type="entry name" value="four helix bundle protein"/>
    <property type="match status" value="1"/>
</dbReference>
<dbReference type="RefSeq" id="WP_155309886.1">
    <property type="nucleotide sequence ID" value="NZ_AP021879.1"/>
</dbReference>
<sequence>MGKDKRQTYDLENRLLEYSVQIVKAVEQLPKTRTGNHVAGQLLRSGTSAYPNHGEAQAAESPKDFIHKLRISLKELRETQRWIKLIQRVPLTKDPVAIDNLLNETEELIRIFVASIKTAEQKK</sequence>
<dbReference type="Gene3D" id="1.20.1440.60">
    <property type="entry name" value="23S rRNA-intervening sequence"/>
    <property type="match status" value="1"/>
</dbReference>
<dbReference type="EMBL" id="AP021879">
    <property type="protein sequence ID" value="BBO88599.1"/>
    <property type="molecule type" value="Genomic_DNA"/>
</dbReference>
<accession>A0A5K8A7Y2</accession>
<name>A0A5K8A7Y2_9BACT</name>
<dbReference type="SUPFAM" id="SSF158446">
    <property type="entry name" value="IVS-encoded protein-like"/>
    <property type="match status" value="1"/>
</dbReference>
<keyword evidence="2" id="KW-1185">Reference proteome</keyword>
<dbReference type="InterPro" id="IPR036583">
    <property type="entry name" value="23S_rRNA_IVS_sf"/>
</dbReference>
<dbReference type="PANTHER" id="PTHR38471">
    <property type="entry name" value="FOUR HELIX BUNDLE PROTEIN"/>
    <property type="match status" value="1"/>
</dbReference>
<organism evidence="1 2">
    <name type="scientific">Desulfosarcina ovata subsp. ovata</name>
    <dbReference type="NCBI Taxonomy" id="2752305"/>
    <lineage>
        <taxon>Bacteria</taxon>
        <taxon>Pseudomonadati</taxon>
        <taxon>Thermodesulfobacteriota</taxon>
        <taxon>Desulfobacteria</taxon>
        <taxon>Desulfobacterales</taxon>
        <taxon>Desulfosarcinaceae</taxon>
        <taxon>Desulfosarcina</taxon>
    </lineage>
</organism>
<gene>
    <name evidence="1" type="ORF">DSCOOX_17790</name>
</gene>
<dbReference type="AlphaFoldDB" id="A0A5K8A7Y2"/>
<proteinExistence type="predicted"/>
<dbReference type="PIRSF" id="PIRSF035652">
    <property type="entry name" value="CHP02436"/>
    <property type="match status" value="1"/>
</dbReference>